<sequence>MHTKLKMFSLAAILLSFNLSAGEPYGSHTSDKWQIWAYSSAAPAFIGDNAAIIGAGGKVLREGSNGWTCQSGNPRPYPAKGWKSPHEAMAACHDDEGMKWMMAYMQGVKPMLERDTYMWMLNGDMGEDNTKAGVFNKEDSTPGEWIESGPHLMLMPKDPATIEKFSTDFMSGAPYVMFAGTDYAHLMIPVEGYYKYTK</sequence>
<feature type="chain" id="PRO_5006425243" evidence="1">
    <location>
        <begin position="22"/>
        <end position="198"/>
    </location>
</feature>
<keyword evidence="1" id="KW-0732">Signal</keyword>
<protein>
    <submittedName>
        <fullName evidence="2">Uncharacterized protein</fullName>
    </submittedName>
</protein>
<proteinExistence type="predicted"/>
<evidence type="ECO:0000256" key="1">
    <source>
        <dbReference type="SAM" id="SignalP"/>
    </source>
</evidence>
<comment type="caution">
    <text evidence="2">The sequence shown here is derived from an EMBL/GenBank/DDBJ whole genome shotgun (WGS) entry which is preliminary data.</text>
</comment>
<evidence type="ECO:0000313" key="2">
    <source>
        <dbReference type="EMBL" id="KRO94338.1"/>
    </source>
</evidence>
<name>A0A0R2U9D7_9GAMM</name>
<dbReference type="EMBL" id="LICS01000104">
    <property type="protein sequence ID" value="KRO94338.1"/>
    <property type="molecule type" value="Genomic_DNA"/>
</dbReference>
<accession>A0A0R2U9D7</accession>
<evidence type="ECO:0000313" key="3">
    <source>
        <dbReference type="Proteomes" id="UP000051027"/>
    </source>
</evidence>
<dbReference type="Proteomes" id="UP000051027">
    <property type="component" value="Unassembled WGS sequence"/>
</dbReference>
<organism evidence="2 3">
    <name type="scientific">SAR86 cluster bacterium BACL1 MAG-120820-bin45</name>
    <dbReference type="NCBI Taxonomy" id="1655612"/>
    <lineage>
        <taxon>Bacteria</taxon>
        <taxon>Pseudomonadati</taxon>
        <taxon>Pseudomonadota</taxon>
        <taxon>Gammaproteobacteria</taxon>
        <taxon>SAR86 cluster</taxon>
    </lineage>
</organism>
<reference evidence="2 3" key="1">
    <citation type="submission" date="2015-10" db="EMBL/GenBank/DDBJ databases">
        <title>Metagenome-Assembled Genomes uncover a global brackish microbiome.</title>
        <authorList>
            <person name="Hugerth L.W."/>
            <person name="Larsson J."/>
            <person name="Alneberg J."/>
            <person name="Lindh M.V."/>
            <person name="Legrand C."/>
            <person name="Pinhassi J."/>
            <person name="Andersson A.F."/>
        </authorList>
    </citation>
    <scope>NUCLEOTIDE SEQUENCE [LARGE SCALE GENOMIC DNA]</scope>
    <source>
        <strain evidence="2">BACL1 MAG-120820-bin45</strain>
    </source>
</reference>
<dbReference type="AlphaFoldDB" id="A0A0R2U9D7"/>
<gene>
    <name evidence="2" type="ORF">ABS10_07120</name>
</gene>
<feature type="signal peptide" evidence="1">
    <location>
        <begin position="1"/>
        <end position="21"/>
    </location>
</feature>